<dbReference type="OrthoDB" id="9447768at2759"/>
<dbReference type="Pfam" id="PF14957">
    <property type="entry name" value="BORG_CEP"/>
    <property type="match status" value="1"/>
</dbReference>
<protein>
    <submittedName>
        <fullName evidence="3">Uncharacterized protein C15orf62 homolog, mitochondrial</fullName>
    </submittedName>
</protein>
<proteinExistence type="predicted"/>
<accession>A0A6P7YZD1</accession>
<dbReference type="RefSeq" id="XP_030069876.1">
    <property type="nucleotide sequence ID" value="XM_030214016.1"/>
</dbReference>
<dbReference type="FunCoup" id="A0A6P7YZD1">
    <property type="interactions" value="51"/>
</dbReference>
<dbReference type="InParanoid" id="A0A6P7YZD1"/>
<dbReference type="AlphaFoldDB" id="A0A6P7YZD1"/>
<dbReference type="KEGG" id="muo:115477261"/>
<evidence type="ECO:0000313" key="3">
    <source>
        <dbReference type="RefSeq" id="XP_030069876.1"/>
    </source>
</evidence>
<dbReference type="CTD" id="114013848"/>
<keyword evidence="2" id="KW-1185">Reference proteome</keyword>
<name>A0A6P7YZD1_9AMPH</name>
<dbReference type="Proteomes" id="UP000515156">
    <property type="component" value="Chromosome 9"/>
</dbReference>
<gene>
    <name evidence="3" type="primary">C9H15orf62</name>
</gene>
<evidence type="ECO:0000259" key="1">
    <source>
        <dbReference type="Pfam" id="PF14957"/>
    </source>
</evidence>
<reference evidence="3" key="1">
    <citation type="submission" date="2025-08" db="UniProtKB">
        <authorList>
            <consortium name="RefSeq"/>
        </authorList>
    </citation>
    <scope>IDENTIFICATION</scope>
</reference>
<dbReference type="GeneID" id="115477261"/>
<sequence>MDIWRKGSFRSSKFFTSLSTSKHKTLEPEKGPSNEVKYLLQENGQGIPLGTKCYKMEEGLGNLTPLSQKKLRLGQTPQKPPRLYLNSSAHSNIQEYSTSLCALSSVSSLSSPSTPRSQTSESFPDHSDPLLSFHLDLGPSLLEDILQTLNIRSYGDSVASNCLLLLGSSIPGRNGNCTEEL</sequence>
<organism evidence="2 3">
    <name type="scientific">Microcaecilia unicolor</name>
    <dbReference type="NCBI Taxonomy" id="1415580"/>
    <lineage>
        <taxon>Eukaryota</taxon>
        <taxon>Metazoa</taxon>
        <taxon>Chordata</taxon>
        <taxon>Craniata</taxon>
        <taxon>Vertebrata</taxon>
        <taxon>Euteleostomi</taxon>
        <taxon>Amphibia</taxon>
        <taxon>Gymnophiona</taxon>
        <taxon>Siphonopidae</taxon>
        <taxon>Microcaecilia</taxon>
    </lineage>
</organism>
<feature type="domain" description="Cdc42 effector-like" evidence="1">
    <location>
        <begin position="86"/>
        <end position="149"/>
    </location>
</feature>
<dbReference type="InterPro" id="IPR029273">
    <property type="entry name" value="Cdc42_effect-like"/>
</dbReference>
<evidence type="ECO:0000313" key="2">
    <source>
        <dbReference type="Proteomes" id="UP000515156"/>
    </source>
</evidence>